<gene>
    <name evidence="1" type="ORF">BCB44BAC_01075</name>
</gene>
<proteinExistence type="predicted"/>
<name>A0AAX2CDV8_9BACI</name>
<comment type="caution">
    <text evidence="1">The sequence shown here is derived from an EMBL/GenBank/DDBJ whole genome shotgun (WGS) entry which is preliminary data.</text>
</comment>
<reference evidence="1 2" key="1">
    <citation type="submission" date="2016-08" db="EMBL/GenBank/DDBJ databases">
        <authorList>
            <person name="Loux V."/>
            <person name="Rue O."/>
        </authorList>
    </citation>
    <scope>NUCLEOTIDE SEQUENCE [LARGE SCALE GENOMIC DNA]</scope>
    <source>
        <strain evidence="1 2">AFSSA_08CEB44bac</strain>
    </source>
</reference>
<dbReference type="Proteomes" id="UP000242164">
    <property type="component" value="Unassembled WGS sequence"/>
</dbReference>
<organism evidence="1 2">
    <name type="scientific">Bacillus cytotoxicus</name>
    <dbReference type="NCBI Taxonomy" id="580165"/>
    <lineage>
        <taxon>Bacteria</taxon>
        <taxon>Bacillati</taxon>
        <taxon>Bacillota</taxon>
        <taxon>Bacilli</taxon>
        <taxon>Bacillales</taxon>
        <taxon>Bacillaceae</taxon>
        <taxon>Bacillus</taxon>
        <taxon>Bacillus cereus group</taxon>
    </lineage>
</organism>
<protein>
    <submittedName>
        <fullName evidence="1">Uncharacterized protein</fullName>
    </submittedName>
</protein>
<accession>A0AAX2CDV8</accession>
<evidence type="ECO:0000313" key="1">
    <source>
        <dbReference type="EMBL" id="SCL87053.1"/>
    </source>
</evidence>
<sequence>MKMAYKSFVFAKIAKNPKKPWLILFVNDKK</sequence>
<dbReference type="AlphaFoldDB" id="A0AAX2CDV8"/>
<dbReference type="EMBL" id="FMIK01000018">
    <property type="protein sequence ID" value="SCL87053.1"/>
    <property type="molecule type" value="Genomic_DNA"/>
</dbReference>
<evidence type="ECO:0000313" key="2">
    <source>
        <dbReference type="Proteomes" id="UP000242164"/>
    </source>
</evidence>